<keyword evidence="3" id="KW-1185">Reference proteome</keyword>
<feature type="region of interest" description="Disordered" evidence="1">
    <location>
        <begin position="304"/>
        <end position="323"/>
    </location>
</feature>
<evidence type="ECO:0000313" key="2">
    <source>
        <dbReference type="EMBL" id="KAL0969914.1"/>
    </source>
</evidence>
<organism evidence="2 3">
    <name type="scientific">Umbra pygmaea</name>
    <name type="common">Eastern mudminnow</name>
    <dbReference type="NCBI Taxonomy" id="75934"/>
    <lineage>
        <taxon>Eukaryota</taxon>
        <taxon>Metazoa</taxon>
        <taxon>Chordata</taxon>
        <taxon>Craniata</taxon>
        <taxon>Vertebrata</taxon>
        <taxon>Euteleostomi</taxon>
        <taxon>Actinopterygii</taxon>
        <taxon>Neopterygii</taxon>
        <taxon>Teleostei</taxon>
        <taxon>Protacanthopterygii</taxon>
        <taxon>Esociformes</taxon>
        <taxon>Umbridae</taxon>
        <taxon>Umbra</taxon>
    </lineage>
</organism>
<feature type="region of interest" description="Disordered" evidence="1">
    <location>
        <begin position="29"/>
        <end position="48"/>
    </location>
</feature>
<evidence type="ECO:0000256" key="1">
    <source>
        <dbReference type="SAM" id="MobiDB-lite"/>
    </source>
</evidence>
<dbReference type="EMBL" id="JAGEUA010000007">
    <property type="protein sequence ID" value="KAL0969914.1"/>
    <property type="molecule type" value="Genomic_DNA"/>
</dbReference>
<sequence length="336" mass="38387">MTIGKSSRKGSVRAPKFLDKMTGFYGRLDEPETAEKGKREDNVTGVKEGDIVGSCPAIDLYTEAEPGVFEFNQGMMEDNDTLTLLRRKPSFISSRWRRSIRKTLTQTVSASEKTSTEMKTDVPVLEVTTVDVKSHWRRSTRKKKQSEFQVVLGREKDLITDKERGTQSPDLNVLEVETKVQTDVGQREEEEEKLVYPASRVEAEDQVLINDKRGRKEEDVGEEMTLKGQDEMKLLKRSMLKNYRKAFDRAFRQGWENFITNLYSVTLAPVSSSQLSSSATSKQTHQDSVLEEYRVICKQQNIYTVEPMPSSPSSSPSKETHHDSVLKEYRVICPRQ</sequence>
<evidence type="ECO:0000313" key="3">
    <source>
        <dbReference type="Proteomes" id="UP001557470"/>
    </source>
</evidence>
<proteinExistence type="predicted"/>
<protein>
    <submittedName>
        <fullName evidence="2">Uncharacterized protein</fullName>
    </submittedName>
</protein>
<dbReference type="Proteomes" id="UP001557470">
    <property type="component" value="Unassembled WGS sequence"/>
</dbReference>
<dbReference type="AlphaFoldDB" id="A0ABD0WE17"/>
<reference evidence="2 3" key="1">
    <citation type="submission" date="2024-06" db="EMBL/GenBank/DDBJ databases">
        <authorList>
            <person name="Pan Q."/>
            <person name="Wen M."/>
            <person name="Jouanno E."/>
            <person name="Zahm M."/>
            <person name="Klopp C."/>
            <person name="Cabau C."/>
            <person name="Louis A."/>
            <person name="Berthelot C."/>
            <person name="Parey E."/>
            <person name="Roest Crollius H."/>
            <person name="Montfort J."/>
            <person name="Robinson-Rechavi M."/>
            <person name="Bouchez O."/>
            <person name="Lampietro C."/>
            <person name="Lopez Roques C."/>
            <person name="Donnadieu C."/>
            <person name="Postlethwait J."/>
            <person name="Bobe J."/>
            <person name="Verreycken H."/>
            <person name="Guiguen Y."/>
        </authorList>
    </citation>
    <scope>NUCLEOTIDE SEQUENCE [LARGE SCALE GENOMIC DNA]</scope>
    <source>
        <strain evidence="2">Up_M1</strain>
        <tissue evidence="2">Testis</tissue>
    </source>
</reference>
<gene>
    <name evidence="2" type="ORF">UPYG_G00234450</name>
</gene>
<comment type="caution">
    <text evidence="2">The sequence shown here is derived from an EMBL/GenBank/DDBJ whole genome shotgun (WGS) entry which is preliminary data.</text>
</comment>
<accession>A0ABD0WE17</accession>
<name>A0ABD0WE17_UMBPY</name>